<keyword evidence="2" id="KW-0547">Nucleotide-binding</keyword>
<evidence type="ECO:0000313" key="6">
    <source>
        <dbReference type="EMBL" id="MFD0684784.1"/>
    </source>
</evidence>
<keyword evidence="3" id="KW-0067">ATP-binding</keyword>
<dbReference type="CDD" id="cd00009">
    <property type="entry name" value="AAA"/>
    <property type="match status" value="1"/>
</dbReference>
<dbReference type="SUPFAM" id="SSF52540">
    <property type="entry name" value="P-loop containing nucleoside triphosphate hydrolases"/>
    <property type="match status" value="3"/>
</dbReference>
<evidence type="ECO:0000256" key="3">
    <source>
        <dbReference type="ARBA" id="ARBA00022840"/>
    </source>
</evidence>
<feature type="domain" description="AAA+ ATPase" evidence="5">
    <location>
        <begin position="740"/>
        <end position="914"/>
    </location>
</feature>
<dbReference type="InterPro" id="IPR050773">
    <property type="entry name" value="CbxX/CfxQ_RuBisCO_ESX"/>
</dbReference>
<feature type="domain" description="AAA+ ATPase" evidence="5">
    <location>
        <begin position="1014"/>
        <end position="1154"/>
    </location>
</feature>
<dbReference type="InterPro" id="IPR003959">
    <property type="entry name" value="ATPase_AAA_core"/>
</dbReference>
<gene>
    <name evidence="6" type="ORF">ACFQZM_09770</name>
</gene>
<sequence length="1257" mass="132406">MSRLPEHLEVLLTDEPVLDVYAEGPWRVPAGLYEELRERAGALNGDRRALVLTRQLSDFYGPDTTVAGAEQWSLLTFLLGASAVRGGSRGDVDYELLSDFLATPEPPVRDPAAWFTQGGRWRPPGLWLPEPAGDDPERRAVMYELARACLEVFEGLEPVERRRRALAELYARRAAEPALAERDMTVRYDRLEDEWASGVPEDVLEVLPELAGPVGYLGWACDGFAAAHERLAATVADGRPLDVSLARLLLAAGAAAVPAQLSAALGAALHENVEDRLRAAREGFDVEAWQQGLRAWLARGLVAGEADACRAWLDMAVRITGAVQGLPDAATSPNCHLPVRGFQLDLRRLFDRRTVPNALVRRLAPPAAARPASGPGGVPVPDGEMIAAPPSAAPPGAVSRNGVARGPSRGTSPGGTPPETAAPPEATPTETAPAEVTPPDGAPLDGAPLDEVPAGVDGIIGPAALSDALRGALGDPCRPVRVLISGPEGSGRRTCAAVLERELIAGGRIREALRVSDQVFASLGVSDAVLWLQARVRECVEGGRMLVVRHLDAVLGHDTAGPAVVEELRRALADHPGLHVVALCRTGGEERLLAANPALVHQMRAVRTADFGVLDHAELFRRAVRDGGGRVERRVARAAGALLARTPAHLNMRNARLTGHLAELCLMRARLRAGTGGGVEVTEADLPARPAAPGAAAADPLAELAACVGIAPVKREIRALVTEAKAARLRQEAGMTAYARPPHLVFAGNPGTGKATVAGILGRLYAELGVLPSGHLVRAERADIAGVYAGESGPRVRRLFDRAGGGVLLVTGAHLLDPAGSARDAEAADALAAAVESCPDDLVVVLSGPDAGLAGLLGARPDLARLFGKTVRFPDLSEAELVTVFAARAAAGGFSLADGVLDRVRELVATAPDRGRLGNARLMAGLLERTVARQARRVLTGSAPEEDESLDQLVPDDVPDGLAPADRVEPLDDPLDEIDRLIGLDAVKREVGLLVAEARAERLRRDAGIPAGRPTRHMVFTGNPGTAKTTMARLLAAVYARLGLLSSGHLVEVARADLVAEFVGQTAPRTRAAVERALGGVLFVDEAYALAGPHAPGADFGAEAVAELLRLMEEHRADLVVIVAGYEKEMEDFLRTNPGLASRFPRVLRFPDYTDEELVAIFAAMAADAGFTVEPAAVDAVRRLLPRLGRGARFGNAREMRNLLDRAVAVQARRITAPGALAGPADADEVRTLRRADVEAVAAAEGGAPDDGPGLYL</sequence>
<dbReference type="Pfam" id="PF00004">
    <property type="entry name" value="AAA"/>
    <property type="match status" value="1"/>
</dbReference>
<dbReference type="InterPro" id="IPR000641">
    <property type="entry name" value="CbxX/CfxQ"/>
</dbReference>
<evidence type="ECO:0000259" key="5">
    <source>
        <dbReference type="SMART" id="SM00382"/>
    </source>
</evidence>
<dbReference type="PANTHER" id="PTHR43392:SF2">
    <property type="entry name" value="AAA-TYPE ATPASE FAMILY PROTEIN _ ANKYRIN REPEAT FAMILY PROTEIN"/>
    <property type="match status" value="1"/>
</dbReference>
<dbReference type="PRINTS" id="PR00819">
    <property type="entry name" value="CBXCFQXSUPER"/>
</dbReference>
<protein>
    <submittedName>
        <fullName evidence="6">AAA family ATPase</fullName>
    </submittedName>
</protein>
<feature type="compositionally biased region" description="Low complexity" evidence="4">
    <location>
        <begin position="417"/>
        <end position="439"/>
    </location>
</feature>
<dbReference type="InterPro" id="IPR027417">
    <property type="entry name" value="P-loop_NTPase"/>
</dbReference>
<dbReference type="InterPro" id="IPR003593">
    <property type="entry name" value="AAA+_ATPase"/>
</dbReference>
<proteinExistence type="inferred from homology"/>
<comment type="similarity">
    <text evidence="1">Belongs to the CbxX/CfxQ family.</text>
</comment>
<dbReference type="SMART" id="SM00382">
    <property type="entry name" value="AAA"/>
    <property type="match status" value="2"/>
</dbReference>
<dbReference type="Proteomes" id="UP001597063">
    <property type="component" value="Unassembled WGS sequence"/>
</dbReference>
<dbReference type="RefSeq" id="WP_378322316.1">
    <property type="nucleotide sequence ID" value="NZ_JBHTGP010000004.1"/>
</dbReference>
<evidence type="ECO:0000256" key="1">
    <source>
        <dbReference type="ARBA" id="ARBA00010378"/>
    </source>
</evidence>
<evidence type="ECO:0000256" key="2">
    <source>
        <dbReference type="ARBA" id="ARBA00022741"/>
    </source>
</evidence>
<accession>A0ABW2XGW5</accession>
<dbReference type="InterPro" id="IPR041627">
    <property type="entry name" value="AAA_lid_6"/>
</dbReference>
<dbReference type="PANTHER" id="PTHR43392">
    <property type="entry name" value="AAA-TYPE ATPASE FAMILY PROTEIN / ANKYRIN REPEAT FAMILY PROTEIN"/>
    <property type="match status" value="1"/>
</dbReference>
<evidence type="ECO:0000313" key="7">
    <source>
        <dbReference type="Proteomes" id="UP001597063"/>
    </source>
</evidence>
<dbReference type="Pfam" id="PF17866">
    <property type="entry name" value="AAA_lid_6"/>
    <property type="match status" value="2"/>
</dbReference>
<dbReference type="Gene3D" id="3.40.50.300">
    <property type="entry name" value="P-loop containing nucleotide triphosphate hydrolases"/>
    <property type="match status" value="2"/>
</dbReference>
<dbReference type="EMBL" id="JBHTGP010000004">
    <property type="protein sequence ID" value="MFD0684784.1"/>
    <property type="molecule type" value="Genomic_DNA"/>
</dbReference>
<name>A0ABW2XGW5_9ACTN</name>
<feature type="region of interest" description="Disordered" evidence="4">
    <location>
        <begin position="366"/>
        <end position="455"/>
    </location>
</feature>
<organism evidence="6 7">
    <name type="scientific">Actinomadura fibrosa</name>
    <dbReference type="NCBI Taxonomy" id="111802"/>
    <lineage>
        <taxon>Bacteria</taxon>
        <taxon>Bacillati</taxon>
        <taxon>Actinomycetota</taxon>
        <taxon>Actinomycetes</taxon>
        <taxon>Streptosporangiales</taxon>
        <taxon>Thermomonosporaceae</taxon>
        <taxon>Actinomadura</taxon>
    </lineage>
</organism>
<feature type="compositionally biased region" description="Low complexity" evidence="4">
    <location>
        <begin position="387"/>
        <end position="397"/>
    </location>
</feature>
<evidence type="ECO:0000256" key="4">
    <source>
        <dbReference type="SAM" id="MobiDB-lite"/>
    </source>
</evidence>
<keyword evidence="7" id="KW-1185">Reference proteome</keyword>
<dbReference type="Gene3D" id="1.10.8.60">
    <property type="match status" value="2"/>
</dbReference>
<reference evidence="7" key="1">
    <citation type="journal article" date="2019" name="Int. J. Syst. Evol. Microbiol.">
        <title>The Global Catalogue of Microorganisms (GCM) 10K type strain sequencing project: providing services to taxonomists for standard genome sequencing and annotation.</title>
        <authorList>
            <consortium name="The Broad Institute Genomics Platform"/>
            <consortium name="The Broad Institute Genome Sequencing Center for Infectious Disease"/>
            <person name="Wu L."/>
            <person name="Ma J."/>
        </authorList>
    </citation>
    <scope>NUCLEOTIDE SEQUENCE [LARGE SCALE GENOMIC DNA]</scope>
    <source>
        <strain evidence="7">JCM 9371</strain>
    </source>
</reference>
<comment type="caution">
    <text evidence="6">The sequence shown here is derived from an EMBL/GenBank/DDBJ whole genome shotgun (WGS) entry which is preliminary data.</text>
</comment>